<feature type="transmembrane region" description="Helical" evidence="1">
    <location>
        <begin position="39"/>
        <end position="57"/>
    </location>
</feature>
<keyword evidence="3" id="KW-1185">Reference proteome</keyword>
<keyword evidence="1" id="KW-0812">Transmembrane</keyword>
<gene>
    <name evidence="2" type="ORF">ERL59_13930</name>
</gene>
<organism evidence="2 3">
    <name type="scientific">Chengkuizengella marina</name>
    <dbReference type="NCBI Taxonomy" id="2507566"/>
    <lineage>
        <taxon>Bacteria</taxon>
        <taxon>Bacillati</taxon>
        <taxon>Bacillota</taxon>
        <taxon>Bacilli</taxon>
        <taxon>Bacillales</taxon>
        <taxon>Paenibacillaceae</taxon>
        <taxon>Chengkuizengella</taxon>
    </lineage>
</organism>
<evidence type="ECO:0000256" key="1">
    <source>
        <dbReference type="SAM" id="Phobius"/>
    </source>
</evidence>
<dbReference type="EMBL" id="SIJB01000029">
    <property type="protein sequence ID" value="NBI30046.1"/>
    <property type="molecule type" value="Genomic_DNA"/>
</dbReference>
<dbReference type="OrthoDB" id="1707123at2"/>
<name>A0A6N9Q5D5_9BACL</name>
<dbReference type="RefSeq" id="WP_160646853.1">
    <property type="nucleotide sequence ID" value="NZ_SIJB01000029.1"/>
</dbReference>
<evidence type="ECO:0008006" key="4">
    <source>
        <dbReference type="Google" id="ProtNLM"/>
    </source>
</evidence>
<protein>
    <recommendedName>
        <fullName evidence="4">DUF5668 domain-containing protein</fullName>
    </recommendedName>
</protein>
<accession>A0A6N9Q5D5</accession>
<comment type="caution">
    <text evidence="2">The sequence shown here is derived from an EMBL/GenBank/DDBJ whole genome shotgun (WGS) entry which is preliminary data.</text>
</comment>
<dbReference type="AlphaFoldDB" id="A0A6N9Q5D5"/>
<evidence type="ECO:0000313" key="3">
    <source>
        <dbReference type="Proteomes" id="UP000448943"/>
    </source>
</evidence>
<reference evidence="2 3" key="1">
    <citation type="submission" date="2019-01" db="EMBL/GenBank/DDBJ databases">
        <title>Chengkuizengella sp. nov., isolated from deep-sea sediment of East Pacific Ocean.</title>
        <authorList>
            <person name="Yang J."/>
            <person name="Lai Q."/>
            <person name="Shao Z."/>
        </authorList>
    </citation>
    <scope>NUCLEOTIDE SEQUENCE [LARGE SCALE GENOMIC DNA]</scope>
    <source>
        <strain evidence="2 3">YPA3-1-1</strain>
    </source>
</reference>
<proteinExistence type="predicted"/>
<feature type="transmembrane region" description="Helical" evidence="1">
    <location>
        <begin position="69"/>
        <end position="88"/>
    </location>
</feature>
<evidence type="ECO:0000313" key="2">
    <source>
        <dbReference type="EMBL" id="NBI30046.1"/>
    </source>
</evidence>
<keyword evidence="1" id="KW-0472">Membrane</keyword>
<keyword evidence="1" id="KW-1133">Transmembrane helix</keyword>
<dbReference type="Proteomes" id="UP000448943">
    <property type="component" value="Unassembled WGS sequence"/>
</dbReference>
<sequence>MKQWRVGTLSMACSLILLGIVLFLSQIWGYETLDILITWWPLIAVLIGIEILFYSFISKQENSVIKYDIFSILVVGFIGSLCILLFIFTSTGLIQEVRYVINEVESNQELPAINQTIPEEINRIIVQTNNQYYTTIQVDSTKKRELHLFGNAFIRSFDEGSELKLEDYFSQNIVGDTMYVTFKDLPRKSGLASEYKHMNVTLVLPEQLKVEIDNRYTDFIMLTESKNKNWNIIKN</sequence>